<feature type="compositionally biased region" description="Gly residues" evidence="5">
    <location>
        <begin position="127"/>
        <end position="140"/>
    </location>
</feature>
<dbReference type="AlphaFoldDB" id="A0A1M6EBZ0"/>
<sequence length="255" mass="26283">MSYPNTPPDDPYGQNPQQGGQGQSGGHPAPGQHDPYGGYPAPGQQGHSGGYPAPGHQDPSGGYPPPGYQDQSGGYPAPGRQNPSGGYPPPGYQDPSGGYPPPGAPGGYPPPGGYQDQTGGYQAAGYQQGGYGPQPGGYGPQPGSATGAPPSGDERQMALFAHLGGGILGFLVPLIIYLIKRDESPFIRDQSAQALNFQLLILIGYVVSSILSIIVIGGILGFVCWVASVVFGILGGVAANKGEWYRYPFNVSWVK</sequence>
<dbReference type="STRING" id="758803.SAMN05421803_102232"/>
<evidence type="ECO:0008006" key="9">
    <source>
        <dbReference type="Google" id="ProtNLM"/>
    </source>
</evidence>
<dbReference type="Proteomes" id="UP000184452">
    <property type="component" value="Unassembled WGS sequence"/>
</dbReference>
<dbReference type="RefSeq" id="WP_073376011.1">
    <property type="nucleotide sequence ID" value="NZ_FQZK01000002.1"/>
</dbReference>
<keyword evidence="4 6" id="KW-0472">Membrane</keyword>
<evidence type="ECO:0000256" key="6">
    <source>
        <dbReference type="SAM" id="Phobius"/>
    </source>
</evidence>
<accession>A0A1M6EBZ0</accession>
<evidence type="ECO:0000256" key="5">
    <source>
        <dbReference type="SAM" id="MobiDB-lite"/>
    </source>
</evidence>
<feature type="compositionally biased region" description="Pro residues" evidence="5">
    <location>
        <begin position="86"/>
        <end position="112"/>
    </location>
</feature>
<feature type="transmembrane region" description="Helical" evidence="6">
    <location>
        <begin position="200"/>
        <end position="233"/>
    </location>
</feature>
<dbReference type="Pfam" id="PF09685">
    <property type="entry name" value="MamF_MmsF"/>
    <property type="match status" value="1"/>
</dbReference>
<feature type="compositionally biased region" description="Low complexity" evidence="5">
    <location>
        <begin position="113"/>
        <end position="126"/>
    </location>
</feature>
<dbReference type="EMBL" id="FQZK01000002">
    <property type="protein sequence ID" value="SHI82995.1"/>
    <property type="molecule type" value="Genomic_DNA"/>
</dbReference>
<evidence type="ECO:0000256" key="4">
    <source>
        <dbReference type="ARBA" id="ARBA00023136"/>
    </source>
</evidence>
<dbReference type="OrthoDB" id="9808930at2"/>
<proteinExistence type="predicted"/>
<feature type="transmembrane region" description="Helical" evidence="6">
    <location>
        <begin position="159"/>
        <end position="179"/>
    </location>
</feature>
<organism evidence="7 8">
    <name type="scientific">Nocardiopsis flavescens</name>
    <dbReference type="NCBI Taxonomy" id="758803"/>
    <lineage>
        <taxon>Bacteria</taxon>
        <taxon>Bacillati</taxon>
        <taxon>Actinomycetota</taxon>
        <taxon>Actinomycetes</taxon>
        <taxon>Streptosporangiales</taxon>
        <taxon>Nocardiopsidaceae</taxon>
        <taxon>Nocardiopsis</taxon>
    </lineage>
</organism>
<evidence type="ECO:0000313" key="7">
    <source>
        <dbReference type="EMBL" id="SHI82995.1"/>
    </source>
</evidence>
<keyword evidence="8" id="KW-1185">Reference proteome</keyword>
<comment type="subcellular location">
    <subcellularLocation>
        <location evidence="1">Membrane</location>
        <topology evidence="1">Multi-pass membrane protein</topology>
    </subcellularLocation>
</comment>
<keyword evidence="3 6" id="KW-1133">Transmembrane helix</keyword>
<evidence type="ECO:0000313" key="8">
    <source>
        <dbReference type="Proteomes" id="UP000184452"/>
    </source>
</evidence>
<protein>
    <recommendedName>
        <fullName evidence="9">DUF4870 domain-containing protein</fullName>
    </recommendedName>
</protein>
<keyword evidence="2 6" id="KW-0812">Transmembrane</keyword>
<feature type="compositionally biased region" description="Low complexity" evidence="5">
    <location>
        <begin position="26"/>
        <end position="45"/>
    </location>
</feature>
<feature type="compositionally biased region" description="Pro residues" evidence="5">
    <location>
        <begin position="1"/>
        <end position="10"/>
    </location>
</feature>
<dbReference type="InterPro" id="IPR019109">
    <property type="entry name" value="MamF_MmsF"/>
</dbReference>
<evidence type="ECO:0000256" key="1">
    <source>
        <dbReference type="ARBA" id="ARBA00004141"/>
    </source>
</evidence>
<reference evidence="7 8" key="1">
    <citation type="submission" date="2016-11" db="EMBL/GenBank/DDBJ databases">
        <authorList>
            <person name="Jaros S."/>
            <person name="Januszkiewicz K."/>
            <person name="Wedrychowicz H."/>
        </authorList>
    </citation>
    <scope>NUCLEOTIDE SEQUENCE [LARGE SCALE GENOMIC DNA]</scope>
    <source>
        <strain evidence="7 8">CGMCC 4.5723</strain>
    </source>
</reference>
<feature type="region of interest" description="Disordered" evidence="5">
    <location>
        <begin position="1"/>
        <end position="152"/>
    </location>
</feature>
<evidence type="ECO:0000256" key="2">
    <source>
        <dbReference type="ARBA" id="ARBA00022692"/>
    </source>
</evidence>
<gene>
    <name evidence="7" type="ORF">SAMN05421803_102232</name>
</gene>
<evidence type="ECO:0000256" key="3">
    <source>
        <dbReference type="ARBA" id="ARBA00022989"/>
    </source>
</evidence>
<name>A0A1M6EBZ0_9ACTN</name>